<dbReference type="EMBL" id="QURB01000002">
    <property type="protein sequence ID" value="RFC55078.1"/>
    <property type="molecule type" value="Genomic_DNA"/>
</dbReference>
<comment type="caution">
    <text evidence="1">The sequence shown here is derived from an EMBL/GenBank/DDBJ whole genome shotgun (WGS) entry which is preliminary data.</text>
</comment>
<evidence type="ECO:0008006" key="3">
    <source>
        <dbReference type="Google" id="ProtNLM"/>
    </source>
</evidence>
<protein>
    <recommendedName>
        <fullName evidence="3">Lipocalin-like domain-containing protein</fullName>
    </recommendedName>
</protein>
<dbReference type="AlphaFoldDB" id="A0A3E1EZV3"/>
<sequence>MKLMLITCLTIILIACSEPYSSKPPSELYNRWYMIELLDENGEIQNLEKCTHYLEFFADGNYNSGGYVKDSGRWNFDPKNKSITLKDKLKFEILMLRHDTLKYTARRGNKSMTSINVTHEHCDDIIKK</sequence>
<dbReference type="RefSeq" id="WP_116880057.1">
    <property type="nucleotide sequence ID" value="NZ_QURB01000002.1"/>
</dbReference>
<organism evidence="1 2">
    <name type="scientific">Brumimicrobium aurantiacum</name>
    <dbReference type="NCBI Taxonomy" id="1737063"/>
    <lineage>
        <taxon>Bacteria</taxon>
        <taxon>Pseudomonadati</taxon>
        <taxon>Bacteroidota</taxon>
        <taxon>Flavobacteriia</taxon>
        <taxon>Flavobacteriales</taxon>
        <taxon>Crocinitomicaceae</taxon>
        <taxon>Brumimicrobium</taxon>
    </lineage>
</organism>
<name>A0A3E1EZV3_9FLAO</name>
<proteinExistence type="predicted"/>
<evidence type="ECO:0000313" key="1">
    <source>
        <dbReference type="EMBL" id="RFC55078.1"/>
    </source>
</evidence>
<keyword evidence="2" id="KW-1185">Reference proteome</keyword>
<evidence type="ECO:0000313" key="2">
    <source>
        <dbReference type="Proteomes" id="UP000257127"/>
    </source>
</evidence>
<reference evidence="1 2" key="1">
    <citation type="submission" date="2018-08" db="EMBL/GenBank/DDBJ databases">
        <title>The draft genome squence of Brumimicrobium sp. N62.</title>
        <authorList>
            <person name="Du Z.-J."/>
            <person name="Luo H.-R."/>
        </authorList>
    </citation>
    <scope>NUCLEOTIDE SEQUENCE [LARGE SCALE GENOMIC DNA]</scope>
    <source>
        <strain evidence="1 2">N62</strain>
    </source>
</reference>
<accession>A0A3E1EZV3</accession>
<gene>
    <name evidence="1" type="ORF">DXU93_04460</name>
</gene>
<dbReference type="Proteomes" id="UP000257127">
    <property type="component" value="Unassembled WGS sequence"/>
</dbReference>
<dbReference type="PROSITE" id="PS51257">
    <property type="entry name" value="PROKAR_LIPOPROTEIN"/>
    <property type="match status" value="1"/>
</dbReference>